<reference evidence="2" key="1">
    <citation type="submission" date="2016-11" db="UniProtKB">
        <authorList>
            <consortium name="WormBaseParasite"/>
        </authorList>
    </citation>
    <scope>IDENTIFICATION</scope>
</reference>
<dbReference type="Proteomes" id="UP000095287">
    <property type="component" value="Unplaced"/>
</dbReference>
<accession>A0A1I7YH31</accession>
<proteinExistence type="predicted"/>
<dbReference type="WBParaSite" id="L893_g16049.t1">
    <property type="protein sequence ID" value="L893_g16049.t1"/>
    <property type="gene ID" value="L893_g16049"/>
</dbReference>
<protein>
    <submittedName>
        <fullName evidence="2">Secreted protein</fullName>
    </submittedName>
</protein>
<name>A0A1I7YH31_9BILA</name>
<evidence type="ECO:0000313" key="2">
    <source>
        <dbReference type="WBParaSite" id="L893_g16049.t1"/>
    </source>
</evidence>
<keyword evidence="1" id="KW-1185">Reference proteome</keyword>
<evidence type="ECO:0000313" key="1">
    <source>
        <dbReference type="Proteomes" id="UP000095287"/>
    </source>
</evidence>
<sequence length="131" mass="14316">MFAALQSAHIAVVFGFADQISAGIGLPDRLTSASVAQLNASNDDFSGGGSGYVLMNRCLNKKTSGNIVARREKICRTCASEIFVLPKKLLSTSCHMKPNFRILLLPQPYPKKIAKLPQERLFAINMMNDQS</sequence>
<organism evidence="1 2">
    <name type="scientific">Steinernema glaseri</name>
    <dbReference type="NCBI Taxonomy" id="37863"/>
    <lineage>
        <taxon>Eukaryota</taxon>
        <taxon>Metazoa</taxon>
        <taxon>Ecdysozoa</taxon>
        <taxon>Nematoda</taxon>
        <taxon>Chromadorea</taxon>
        <taxon>Rhabditida</taxon>
        <taxon>Tylenchina</taxon>
        <taxon>Panagrolaimomorpha</taxon>
        <taxon>Strongyloidoidea</taxon>
        <taxon>Steinernematidae</taxon>
        <taxon>Steinernema</taxon>
    </lineage>
</organism>
<dbReference type="AlphaFoldDB" id="A0A1I7YH31"/>